<reference evidence="1 2" key="1">
    <citation type="submission" date="2015-09" db="EMBL/GenBank/DDBJ databases">
        <authorList>
            <consortium name="Pathogen Informatics"/>
        </authorList>
    </citation>
    <scope>NUCLEOTIDE SEQUENCE [LARGE SCALE GENOMIC DNA]</scope>
    <source>
        <strain evidence="1 2">2789STDY5834855</strain>
    </source>
</reference>
<proteinExistence type="predicted"/>
<organism evidence="1 2">
    <name type="scientific">Clostridium disporicum</name>
    <dbReference type="NCBI Taxonomy" id="84024"/>
    <lineage>
        <taxon>Bacteria</taxon>
        <taxon>Bacillati</taxon>
        <taxon>Bacillota</taxon>
        <taxon>Clostridia</taxon>
        <taxon>Eubacteriales</taxon>
        <taxon>Clostridiaceae</taxon>
        <taxon>Clostridium</taxon>
    </lineage>
</organism>
<evidence type="ECO:0000313" key="2">
    <source>
        <dbReference type="Proteomes" id="UP000095558"/>
    </source>
</evidence>
<accession>A0A174BU68</accession>
<evidence type="ECO:0000313" key="1">
    <source>
        <dbReference type="EMBL" id="CUO15304.1"/>
    </source>
</evidence>
<name>A0A174BU68_9CLOT</name>
<protein>
    <submittedName>
        <fullName evidence="1">Uncharacterized protein</fullName>
    </submittedName>
</protein>
<dbReference type="EMBL" id="CYZV01000015">
    <property type="protein sequence ID" value="CUO15304.1"/>
    <property type="molecule type" value="Genomic_DNA"/>
</dbReference>
<dbReference type="AlphaFoldDB" id="A0A174BU68"/>
<gene>
    <name evidence="1" type="ORF">ERS852470_01571</name>
</gene>
<sequence length="38" mass="4564">MSIYVLKEYVEECIKNGIEPTFEGLNIYYKSKEINYNK</sequence>
<dbReference type="Proteomes" id="UP000095558">
    <property type="component" value="Unassembled WGS sequence"/>
</dbReference>